<evidence type="ECO:0000313" key="7">
    <source>
        <dbReference type="EMBL" id="MCL3994389.1"/>
    </source>
</evidence>
<accession>A0ABT0NSH7</accession>
<keyword evidence="8" id="KW-1185">Reference proteome</keyword>
<dbReference type="InterPro" id="IPR034593">
    <property type="entry name" value="DgoD-like"/>
</dbReference>
<keyword evidence="3 5" id="KW-0460">Magnesium</keyword>
<evidence type="ECO:0000256" key="5">
    <source>
        <dbReference type="RuleBase" id="RU366006"/>
    </source>
</evidence>
<dbReference type="InterPro" id="IPR029065">
    <property type="entry name" value="Enolase_C-like"/>
</dbReference>
<dbReference type="Proteomes" id="UP001202052">
    <property type="component" value="Unassembled WGS sequence"/>
</dbReference>
<dbReference type="SUPFAM" id="SSF51604">
    <property type="entry name" value="Enolase C-terminal domain-like"/>
    <property type="match status" value="1"/>
</dbReference>
<dbReference type="SFLD" id="SFLDG00180">
    <property type="entry name" value="muconate_cycloisomerase"/>
    <property type="match status" value="1"/>
</dbReference>
<protein>
    <recommendedName>
        <fullName evidence="5">Dipeptide epimerase</fullName>
        <ecNumber evidence="5">5.1.1.-</ecNumber>
    </recommendedName>
</protein>
<dbReference type="InterPro" id="IPR013341">
    <property type="entry name" value="Mandelate_racemase_N_dom"/>
</dbReference>
<keyword evidence="2 5" id="KW-0479">Metal-binding</keyword>
<dbReference type="Pfam" id="PF02746">
    <property type="entry name" value="MR_MLE_N"/>
    <property type="match status" value="1"/>
</dbReference>
<dbReference type="EC" id="5.1.1.-" evidence="5"/>
<dbReference type="Pfam" id="PF13378">
    <property type="entry name" value="MR_MLE_C"/>
    <property type="match status" value="1"/>
</dbReference>
<dbReference type="CDD" id="cd03319">
    <property type="entry name" value="L-Ala-DL-Glu_epimerase"/>
    <property type="match status" value="1"/>
</dbReference>
<proteinExistence type="inferred from homology"/>
<dbReference type="SFLD" id="SFLDS00001">
    <property type="entry name" value="Enolase"/>
    <property type="match status" value="1"/>
</dbReference>
<dbReference type="InterPro" id="IPR036849">
    <property type="entry name" value="Enolase-like_C_sf"/>
</dbReference>
<evidence type="ECO:0000256" key="2">
    <source>
        <dbReference type="ARBA" id="ARBA00022723"/>
    </source>
</evidence>
<comment type="caution">
    <text evidence="7">The sequence shown here is derived from an EMBL/GenBank/DDBJ whole genome shotgun (WGS) entry which is preliminary data.</text>
</comment>
<dbReference type="InterPro" id="IPR029017">
    <property type="entry name" value="Enolase-like_N"/>
</dbReference>
<dbReference type="PROSITE" id="PS00909">
    <property type="entry name" value="MR_MLE_2"/>
    <property type="match status" value="1"/>
</dbReference>
<reference evidence="7 8" key="1">
    <citation type="submission" date="2022-05" db="EMBL/GenBank/DDBJ databases">
        <title>Genome Resource of Streptomyces lavenduligriseus GA1-1, a Strain with Broad-Spectrum Antifungal Activity against Phytopathogenic Fungi.</title>
        <authorList>
            <person name="Qi D."/>
        </authorList>
    </citation>
    <scope>NUCLEOTIDE SEQUENCE [LARGE SCALE GENOMIC DNA]</scope>
    <source>
        <strain evidence="7 8">GA1-1</strain>
    </source>
</reference>
<dbReference type="PANTHER" id="PTHR48080">
    <property type="entry name" value="D-GALACTONATE DEHYDRATASE-RELATED"/>
    <property type="match status" value="1"/>
</dbReference>
<gene>
    <name evidence="7" type="ORF">M4438_12785</name>
</gene>
<sequence length="335" mass="35197">MRFVHRTLSIGLKEPFVSNTGVTTEVRQSMVELTWEELRGYGTARGADPAEVAACAPLLAGAGSPYELRRVLDRLAEAGIGPAARAAVDMALHDLLGKACGQPLHRLWGLAGLPLAPTALSIGACPDDELVTRGGTLADWPVLKLKLTPRDDGSRAGLLRSVYGGRIRVDGNGSWSPDEAVRVARTLHEHGVELLEQPVPPGDPEALRYVHERSPVPVYADEDCAGPQDIPRLRGRVSGVNVKLVKCGGLLAARETVTLARRAGLRVMLGCKLESALGVTAMAQLAPLADELDLDGHLGLVGDPFTGAAVDRGVIGLPTAPGLGATTTSTDYGDN</sequence>
<dbReference type="SMART" id="SM00922">
    <property type="entry name" value="MR_MLE"/>
    <property type="match status" value="1"/>
</dbReference>
<organism evidence="7 8">
    <name type="scientific">Streptomyces lavenduligriseus</name>
    <dbReference type="NCBI Taxonomy" id="67315"/>
    <lineage>
        <taxon>Bacteria</taxon>
        <taxon>Bacillati</taxon>
        <taxon>Actinomycetota</taxon>
        <taxon>Actinomycetes</taxon>
        <taxon>Kitasatosporales</taxon>
        <taxon>Streptomycetaceae</taxon>
        <taxon>Streptomyces</taxon>
    </lineage>
</organism>
<name>A0ABT0NSH7_9ACTN</name>
<dbReference type="RefSeq" id="WP_249459245.1">
    <property type="nucleotide sequence ID" value="NZ_JAMCCK010000018.1"/>
</dbReference>
<dbReference type="EMBL" id="JAMCCK010000018">
    <property type="protein sequence ID" value="MCL3994389.1"/>
    <property type="molecule type" value="Genomic_DNA"/>
</dbReference>
<dbReference type="InterPro" id="IPR018110">
    <property type="entry name" value="Mandel_Rmase/mucon_lact_enz_CS"/>
</dbReference>
<dbReference type="Gene3D" id="3.30.390.10">
    <property type="entry name" value="Enolase-like, N-terminal domain"/>
    <property type="match status" value="1"/>
</dbReference>
<dbReference type="PANTHER" id="PTHR48080:SF3">
    <property type="entry name" value="ENOLASE SUPERFAMILY MEMBER DDB_G0284701"/>
    <property type="match status" value="1"/>
</dbReference>
<feature type="domain" description="Mandelate racemase/muconate lactonizing enzyme C-terminal" evidence="6">
    <location>
        <begin position="127"/>
        <end position="217"/>
    </location>
</feature>
<evidence type="ECO:0000256" key="4">
    <source>
        <dbReference type="ARBA" id="ARBA00023235"/>
    </source>
</evidence>
<evidence type="ECO:0000313" key="8">
    <source>
        <dbReference type="Proteomes" id="UP001202052"/>
    </source>
</evidence>
<dbReference type="InterPro" id="IPR013342">
    <property type="entry name" value="Mandelate_racemase_C"/>
</dbReference>
<comment type="similarity">
    <text evidence="1 5">Belongs to the mandelate racemase/muconate lactonizing enzyme family.</text>
</comment>
<evidence type="ECO:0000256" key="3">
    <source>
        <dbReference type="ARBA" id="ARBA00022842"/>
    </source>
</evidence>
<dbReference type="InterPro" id="IPR034603">
    <property type="entry name" value="Dipeptide_epimerase"/>
</dbReference>
<comment type="cofactor">
    <cofactor evidence="5">
        <name>Mg(2+)</name>
        <dbReference type="ChEBI" id="CHEBI:18420"/>
    </cofactor>
    <text evidence="5">Binds 1 Mg(2+) ion per subunit.</text>
</comment>
<dbReference type="SUPFAM" id="SSF54826">
    <property type="entry name" value="Enolase N-terminal domain-like"/>
    <property type="match status" value="1"/>
</dbReference>
<evidence type="ECO:0000256" key="1">
    <source>
        <dbReference type="ARBA" id="ARBA00008031"/>
    </source>
</evidence>
<keyword evidence="4 5" id="KW-0413">Isomerase</keyword>
<dbReference type="Gene3D" id="3.20.20.120">
    <property type="entry name" value="Enolase-like C-terminal domain"/>
    <property type="match status" value="1"/>
</dbReference>
<evidence type="ECO:0000259" key="6">
    <source>
        <dbReference type="SMART" id="SM00922"/>
    </source>
</evidence>